<dbReference type="PRINTS" id="PR00035">
    <property type="entry name" value="HTHGNTR"/>
</dbReference>
<keyword evidence="6" id="KW-1185">Reference proteome</keyword>
<dbReference type="SUPFAM" id="SSF64288">
    <property type="entry name" value="Chorismate lyase-like"/>
    <property type="match status" value="1"/>
</dbReference>
<dbReference type="PANTHER" id="PTHR44846">
    <property type="entry name" value="MANNOSYL-D-GLYCERATE TRANSPORT/METABOLISM SYSTEM REPRESSOR MNGR-RELATED"/>
    <property type="match status" value="1"/>
</dbReference>
<dbReference type="InterPro" id="IPR036390">
    <property type="entry name" value="WH_DNA-bd_sf"/>
</dbReference>
<dbReference type="Proteomes" id="UP000198508">
    <property type="component" value="Unassembled WGS sequence"/>
</dbReference>
<dbReference type="PROSITE" id="PS50949">
    <property type="entry name" value="HTH_GNTR"/>
    <property type="match status" value="1"/>
</dbReference>
<dbReference type="GO" id="GO:0045892">
    <property type="term" value="P:negative regulation of DNA-templated transcription"/>
    <property type="evidence" value="ECO:0007669"/>
    <property type="project" value="TreeGrafter"/>
</dbReference>
<evidence type="ECO:0000259" key="4">
    <source>
        <dbReference type="PROSITE" id="PS50949"/>
    </source>
</evidence>
<dbReference type="AlphaFoldDB" id="A0A1I0HQ72"/>
<organism evidence="5 6">
    <name type="scientific">Enterocloster lavalensis</name>
    <dbReference type="NCBI Taxonomy" id="460384"/>
    <lineage>
        <taxon>Bacteria</taxon>
        <taxon>Bacillati</taxon>
        <taxon>Bacillota</taxon>
        <taxon>Clostridia</taxon>
        <taxon>Lachnospirales</taxon>
        <taxon>Lachnospiraceae</taxon>
        <taxon>Enterocloster</taxon>
    </lineage>
</organism>
<protein>
    <submittedName>
        <fullName evidence="5">DNA-binding transcriptional regulator, GntR family</fullName>
    </submittedName>
</protein>
<feature type="domain" description="HTH gntR-type" evidence="4">
    <location>
        <begin position="13"/>
        <end position="81"/>
    </location>
</feature>
<keyword evidence="1" id="KW-0805">Transcription regulation</keyword>
<dbReference type="Pfam" id="PF07702">
    <property type="entry name" value="UTRA"/>
    <property type="match status" value="1"/>
</dbReference>
<dbReference type="GO" id="GO:0003677">
    <property type="term" value="F:DNA binding"/>
    <property type="evidence" value="ECO:0007669"/>
    <property type="project" value="UniProtKB-KW"/>
</dbReference>
<accession>A0A1I0HQ72</accession>
<dbReference type="GO" id="GO:0003700">
    <property type="term" value="F:DNA-binding transcription factor activity"/>
    <property type="evidence" value="ECO:0007669"/>
    <property type="project" value="InterPro"/>
</dbReference>
<dbReference type="InterPro" id="IPR011663">
    <property type="entry name" value="UTRA"/>
</dbReference>
<dbReference type="GeneID" id="93279134"/>
<dbReference type="Gene3D" id="3.40.1410.10">
    <property type="entry name" value="Chorismate lyase-like"/>
    <property type="match status" value="1"/>
</dbReference>
<dbReference type="RefSeq" id="WP_092365781.1">
    <property type="nucleotide sequence ID" value="NZ_CAJJSN010000005.1"/>
</dbReference>
<dbReference type="InterPro" id="IPR028978">
    <property type="entry name" value="Chorismate_lyase_/UTRA_dom_sf"/>
</dbReference>
<keyword evidence="3" id="KW-0804">Transcription</keyword>
<dbReference type="EMBL" id="FOIM01000017">
    <property type="protein sequence ID" value="SET86289.1"/>
    <property type="molecule type" value="Genomic_DNA"/>
</dbReference>
<dbReference type="InterPro" id="IPR050679">
    <property type="entry name" value="Bact_HTH_transcr_reg"/>
</dbReference>
<dbReference type="InterPro" id="IPR036388">
    <property type="entry name" value="WH-like_DNA-bd_sf"/>
</dbReference>
<dbReference type="Pfam" id="PF00392">
    <property type="entry name" value="GntR"/>
    <property type="match status" value="1"/>
</dbReference>
<evidence type="ECO:0000256" key="3">
    <source>
        <dbReference type="ARBA" id="ARBA00023163"/>
    </source>
</evidence>
<dbReference type="PANTHER" id="PTHR44846:SF1">
    <property type="entry name" value="MANNOSYL-D-GLYCERATE TRANSPORT_METABOLISM SYSTEM REPRESSOR MNGR-RELATED"/>
    <property type="match status" value="1"/>
</dbReference>
<reference evidence="6" key="1">
    <citation type="submission" date="2016-10" db="EMBL/GenBank/DDBJ databases">
        <authorList>
            <person name="Varghese N."/>
            <person name="Submissions S."/>
        </authorList>
    </citation>
    <scope>NUCLEOTIDE SEQUENCE [LARGE SCALE GENOMIC DNA]</scope>
    <source>
        <strain evidence="6">NLAE-zl-G277</strain>
    </source>
</reference>
<keyword evidence="2 5" id="KW-0238">DNA-binding</keyword>
<dbReference type="Gene3D" id="1.10.10.10">
    <property type="entry name" value="Winged helix-like DNA-binding domain superfamily/Winged helix DNA-binding domain"/>
    <property type="match status" value="1"/>
</dbReference>
<dbReference type="InterPro" id="IPR000524">
    <property type="entry name" value="Tscrpt_reg_HTH_GntR"/>
</dbReference>
<name>A0A1I0HQ72_9FIRM</name>
<dbReference type="SUPFAM" id="SSF46785">
    <property type="entry name" value="Winged helix' DNA-binding domain"/>
    <property type="match status" value="1"/>
</dbReference>
<evidence type="ECO:0000313" key="6">
    <source>
        <dbReference type="Proteomes" id="UP000198508"/>
    </source>
</evidence>
<dbReference type="CDD" id="cd07377">
    <property type="entry name" value="WHTH_GntR"/>
    <property type="match status" value="1"/>
</dbReference>
<dbReference type="SMART" id="SM00345">
    <property type="entry name" value="HTH_GNTR"/>
    <property type="match status" value="1"/>
</dbReference>
<sequence length="249" mass="28215">MAGPIYNEKNIKAPLYVQVYGTITGWLKEGKYKPGDKLPGENILAEQLNVSRGTLRQAMLLLQEDGLIMNHQGKGNIVLSNKDMSQSGMEKICNPMVEFCNEPIDKVTLTIGFQPPTPKYQEVLKLSASTVIAIIDIVYYSQGAAQGFANVYIPYDVLVKGNVDFDDNDEVYRYYCELLETGGLYSDTRLRVTSARERTAQVLGIKEDDTLLIMEEEIYTEFDAPVLSQKLLFRPSQYEFALRRKNDRM</sequence>
<proteinExistence type="predicted"/>
<dbReference type="STRING" id="460384.SAMN05216313_11746"/>
<gene>
    <name evidence="5" type="ORF">SAMN05216313_11746</name>
</gene>
<evidence type="ECO:0000313" key="5">
    <source>
        <dbReference type="EMBL" id="SET86289.1"/>
    </source>
</evidence>
<evidence type="ECO:0000256" key="1">
    <source>
        <dbReference type="ARBA" id="ARBA00023015"/>
    </source>
</evidence>
<evidence type="ECO:0000256" key="2">
    <source>
        <dbReference type="ARBA" id="ARBA00023125"/>
    </source>
</evidence>